<dbReference type="Gene3D" id="3.40.50.300">
    <property type="entry name" value="P-loop containing nucleotide triphosphate hydrolases"/>
    <property type="match status" value="1"/>
</dbReference>
<comment type="caution">
    <text evidence="6">The sequence shown here is derived from an EMBL/GenBank/DDBJ whole genome shotgun (WGS) entry which is preliminary data.</text>
</comment>
<dbReference type="InterPro" id="IPR058922">
    <property type="entry name" value="WHD_DRP"/>
</dbReference>
<dbReference type="Pfam" id="PF25019">
    <property type="entry name" value="LRR_R13L1-DRL21"/>
    <property type="match status" value="1"/>
</dbReference>
<keyword evidence="2" id="KW-0677">Repeat</keyword>
<dbReference type="SUPFAM" id="SSF52058">
    <property type="entry name" value="L domain-like"/>
    <property type="match status" value="2"/>
</dbReference>
<dbReference type="GO" id="GO:0005524">
    <property type="term" value="F:ATP binding"/>
    <property type="evidence" value="ECO:0007669"/>
    <property type="project" value="InterPro"/>
</dbReference>
<reference evidence="6 7" key="1">
    <citation type="submission" date="2022-10" db="EMBL/GenBank/DDBJ databases">
        <title>WGS assembly of Paspalum vaginatum 540-79.</title>
        <authorList>
            <person name="Sun G."/>
            <person name="Wase N."/>
            <person name="Shu S."/>
            <person name="Jenkins J."/>
            <person name="Zhou B."/>
            <person name="Torres-Rodriguez J."/>
            <person name="Chen C."/>
            <person name="Sandor L."/>
            <person name="Plott C."/>
            <person name="Yoshinga Y."/>
            <person name="Daum C."/>
            <person name="Qi P."/>
            <person name="Barry K."/>
            <person name="Lipzen A."/>
            <person name="Berry L."/>
            <person name="Pedersen C."/>
            <person name="Gottilla T."/>
            <person name="Foltz A."/>
            <person name="Yu H."/>
            <person name="O'Malley R."/>
            <person name="Zhang C."/>
            <person name="Devos K."/>
            <person name="Sigmon B."/>
            <person name="Yu B."/>
            <person name="Obata T."/>
            <person name="Schmutz J."/>
            <person name="Schnable J."/>
        </authorList>
    </citation>
    <scope>NUCLEOTIDE SEQUENCE [LARGE SCALE GENOMIC DNA]</scope>
    <source>
        <strain evidence="7">cv. 540-79</strain>
    </source>
</reference>
<dbReference type="GO" id="GO:0006952">
    <property type="term" value="P:defense response"/>
    <property type="evidence" value="ECO:0007669"/>
    <property type="project" value="UniProtKB-KW"/>
</dbReference>
<feature type="region of interest" description="Disordered" evidence="4">
    <location>
        <begin position="1247"/>
        <end position="1267"/>
    </location>
</feature>
<dbReference type="InterPro" id="IPR002182">
    <property type="entry name" value="NB-ARC"/>
</dbReference>
<keyword evidence="3" id="KW-0611">Plant defense</keyword>
<evidence type="ECO:0000256" key="2">
    <source>
        <dbReference type="ARBA" id="ARBA00022737"/>
    </source>
</evidence>
<evidence type="ECO:0000256" key="3">
    <source>
        <dbReference type="ARBA" id="ARBA00022821"/>
    </source>
</evidence>
<evidence type="ECO:0000259" key="5">
    <source>
        <dbReference type="PROSITE" id="PS50011"/>
    </source>
</evidence>
<dbReference type="SMART" id="SM00369">
    <property type="entry name" value="LRR_TYP"/>
    <property type="match status" value="5"/>
</dbReference>
<evidence type="ECO:0000256" key="1">
    <source>
        <dbReference type="ARBA" id="ARBA00022614"/>
    </source>
</evidence>
<dbReference type="EMBL" id="MU629531">
    <property type="protein sequence ID" value="KAJ1256303.1"/>
    <property type="molecule type" value="Genomic_DNA"/>
</dbReference>
<keyword evidence="7" id="KW-1185">Reference proteome</keyword>
<dbReference type="Pfam" id="PF00931">
    <property type="entry name" value="NB-ARC"/>
    <property type="match status" value="1"/>
</dbReference>
<dbReference type="PRINTS" id="PR00364">
    <property type="entry name" value="DISEASERSIST"/>
</dbReference>
<dbReference type="Gene3D" id="3.80.10.10">
    <property type="entry name" value="Ribonuclease Inhibitor"/>
    <property type="match status" value="3"/>
</dbReference>
<dbReference type="SUPFAM" id="SSF56112">
    <property type="entry name" value="Protein kinase-like (PK-like)"/>
    <property type="match status" value="1"/>
</dbReference>
<dbReference type="Pfam" id="PF23559">
    <property type="entry name" value="WHD_DRP"/>
    <property type="match status" value="1"/>
</dbReference>
<accession>A0A9W7XAA6</accession>
<dbReference type="InterPro" id="IPR056789">
    <property type="entry name" value="LRR_R13L1-DRL21"/>
</dbReference>
<name>A0A9W7XAA6_9POAL</name>
<dbReference type="OrthoDB" id="691996at2759"/>
<dbReference type="InterPro" id="IPR000719">
    <property type="entry name" value="Prot_kinase_dom"/>
</dbReference>
<dbReference type="InterPro" id="IPR027417">
    <property type="entry name" value="P-loop_NTPase"/>
</dbReference>
<dbReference type="SUPFAM" id="SSF52540">
    <property type="entry name" value="P-loop containing nucleoside triphosphate hydrolases"/>
    <property type="match status" value="1"/>
</dbReference>
<gene>
    <name evidence="6" type="ORF">BS78_K051400</name>
</gene>
<feature type="compositionally biased region" description="Polar residues" evidence="4">
    <location>
        <begin position="1247"/>
        <end position="1257"/>
    </location>
</feature>
<sequence>MGHRCGFPNPRALSRCPQCSSGLCSPTRPRHSTENTMPHAHAAAVVDRLLRRLPFDARLLDLPPNIDGDLTHVWRTLVGLQDVLVNLEIRPEGQEWMGNIKQIAYDVEDLLDEFEDNSNMDSETSGCIGEAAPLCSSCSFLQHSTKANRMKAIKRRLDFLAKDSVIFSLMQYPFPVVEKFDDEVFDRAAIVGRDDDKERIKDMLLQSDAEKLSIIPIVGLVGVGKTTLARLIFLDQGEGWNFDLRIWICLNRKLDLKMVASDIILQCNHAEEELLGVHIDTEIRENLQLLNNCLQNALHEKSCLIVLDDLSSTDKNQLNELKEMLKGTSECIKVVVTTSSEKTAELMHTIPPYKLHPLSEDDCWKIFSQKAFGNCDGNNTHLKEIGRGIVKRCEGMPLLIHSLGSVVQNQVTDVWLAARDEEIWKLERKFATKVELFSPLYGIYNDFPSIIKFCFLYLSIFPKGSAIDKEKLIQQWIALDVIGSKHDSLPPYVHGEMCIQDLLSTNFLQVPDMHSVYGVDNRIVPRALYIHNFIHEFVRYVACDDIIILDGSEIPKGNSKRQNFQYALLTCYRGQSSLSHSWLTRTRALHFRNSEAITFHCEAFALLKHLRVLNLSGCCTGELPASIGHLKHLKYLDVSGGRIQTLPSPMSNLTNLEVLDLSKTFLMELPSFIGNYLNLKYLNMQGCEKLQNLPSSLGHLQSLEHLRLSCCNGITELPDSMCNLRGLRILDLSRCTELQHLPPLFGNLTNLEDLSLSSCFNLKQLPESFGDLYFLRFLNLSNCYELRELPESLNNLEKLEILILRRCCRLQNLPSSFAMIKYLRIFDLAGCEALHVSTEMLTTNLEYLNLQRCINMQTQPYQFENFNKLKFLSLSQCLPTIDCLKSLSYLFNLEYLDLSKNFLDIPMSFARLQKLHTLDLTGCAPMHRSSYGHQHWPDILAKIPGLKSVLTTDAGLVASLPEYIQCSVGYEHHSLMTTDELVVTGITGCSRGLGIAKRLNLQNRLELCFLRLEWVPSYHSAADELVEYRDEEVLEKFQPNQTVEHFELVKYMGCAFPTWMMSKLTTSLPYLVNLCLFHLHNCSSLPPLGHLRNLRYLHIKDMPVLINLEMGLSGGPESLGKLTHLKLEALNLKELSILLSANNENPCFMFPTLEELSILSCPKLVFRPSLPKCVKYVIKESNMVLTCGQPLGPSSSPSLAKIEISGCMIPPDWLQWLKSMQTFEQVVIDGEVLNSFQLLDIQGTRESSGSKIQNENDGASKHTGIDSSTIVKPFPRFSITSEHSVITPSKEIPSTLHRLDMSKMSAQIPGDGSLNLSLKQVQKATRNFSPAYKIGEGEIWAVYRAVLPDNHIIVIRRAKKGHVEEAKLLMNVELLTEINHWSLVRFLGFIDRRNECIRITEYVPNGTLRQHLHDHHKRTLDFNQRIVIALDVAIALTYLHLSSGEAVICYNLKTSNILLTENYRAKICCSKLSGGGHVIIPFRGAVGYIDPEYLRTSELTTKSDVYSFGIILLEILSSHGPQDWNVLMNHQQSSVVQWALEKFYDDLMNEILDYRMEDRVDGKVLRDCLSLALSCVASCGNDRPSIQVVGEGLWKIWKDHRRNIGEQHDYEGCWEEFVEQEGILRYQKSEIKRNWGPSATDEWSGYIKHIELVEEGYSVIEGEHDPRS</sequence>
<dbReference type="InterPro" id="IPR042197">
    <property type="entry name" value="Apaf_helical"/>
</dbReference>
<dbReference type="InterPro" id="IPR003591">
    <property type="entry name" value="Leu-rich_rpt_typical-subtyp"/>
</dbReference>
<dbReference type="InterPro" id="IPR055414">
    <property type="entry name" value="LRR_R13L4/SHOC2-like"/>
</dbReference>
<dbReference type="GO" id="GO:0004672">
    <property type="term" value="F:protein kinase activity"/>
    <property type="evidence" value="ECO:0007669"/>
    <property type="project" value="InterPro"/>
</dbReference>
<evidence type="ECO:0000256" key="4">
    <source>
        <dbReference type="SAM" id="MobiDB-lite"/>
    </source>
</evidence>
<organism evidence="6 7">
    <name type="scientific">Paspalum vaginatum</name>
    <name type="common">seashore paspalum</name>
    <dbReference type="NCBI Taxonomy" id="158149"/>
    <lineage>
        <taxon>Eukaryota</taxon>
        <taxon>Viridiplantae</taxon>
        <taxon>Streptophyta</taxon>
        <taxon>Embryophyta</taxon>
        <taxon>Tracheophyta</taxon>
        <taxon>Spermatophyta</taxon>
        <taxon>Magnoliopsida</taxon>
        <taxon>Liliopsida</taxon>
        <taxon>Poales</taxon>
        <taxon>Poaceae</taxon>
        <taxon>PACMAD clade</taxon>
        <taxon>Panicoideae</taxon>
        <taxon>Andropogonodae</taxon>
        <taxon>Paspaleae</taxon>
        <taxon>Paspalinae</taxon>
        <taxon>Paspalum</taxon>
    </lineage>
</organism>
<dbReference type="InterPro" id="IPR011009">
    <property type="entry name" value="Kinase-like_dom_sf"/>
</dbReference>
<dbReference type="GO" id="GO:0043531">
    <property type="term" value="F:ADP binding"/>
    <property type="evidence" value="ECO:0007669"/>
    <property type="project" value="InterPro"/>
</dbReference>
<keyword evidence="1" id="KW-0433">Leucine-rich repeat</keyword>
<dbReference type="InterPro" id="IPR036388">
    <property type="entry name" value="WH-like_DNA-bd_sf"/>
</dbReference>
<dbReference type="Gene3D" id="1.10.510.10">
    <property type="entry name" value="Transferase(Phosphotransferase) domain 1"/>
    <property type="match status" value="1"/>
</dbReference>
<dbReference type="InterPro" id="IPR032675">
    <property type="entry name" value="LRR_dom_sf"/>
</dbReference>
<feature type="domain" description="Protein kinase" evidence="5">
    <location>
        <begin position="1328"/>
        <end position="1573"/>
    </location>
</feature>
<evidence type="ECO:0000313" key="7">
    <source>
        <dbReference type="Proteomes" id="UP001164776"/>
    </source>
</evidence>
<dbReference type="Gene3D" id="1.10.8.430">
    <property type="entry name" value="Helical domain of apoptotic protease-activating factors"/>
    <property type="match status" value="1"/>
</dbReference>
<dbReference type="Pfam" id="PF00069">
    <property type="entry name" value="Pkinase"/>
    <property type="match status" value="1"/>
</dbReference>
<dbReference type="PROSITE" id="PS50011">
    <property type="entry name" value="PROTEIN_KINASE_DOM"/>
    <property type="match status" value="1"/>
</dbReference>
<dbReference type="Proteomes" id="UP001164776">
    <property type="component" value="Unassembled WGS sequence"/>
</dbReference>
<dbReference type="Pfam" id="PF23598">
    <property type="entry name" value="LRR_14"/>
    <property type="match status" value="1"/>
</dbReference>
<evidence type="ECO:0000313" key="6">
    <source>
        <dbReference type="EMBL" id="KAJ1256303.1"/>
    </source>
</evidence>
<dbReference type="Gene3D" id="1.10.10.10">
    <property type="entry name" value="Winged helix-like DNA-binding domain superfamily/Winged helix DNA-binding domain"/>
    <property type="match status" value="1"/>
</dbReference>
<dbReference type="Gene3D" id="3.30.200.20">
    <property type="entry name" value="Phosphorylase Kinase, domain 1"/>
    <property type="match status" value="1"/>
</dbReference>
<protein>
    <recommendedName>
        <fullName evidence="5">Protein kinase domain-containing protein</fullName>
    </recommendedName>
</protein>
<dbReference type="PANTHER" id="PTHR36766">
    <property type="entry name" value="PLANT BROAD-SPECTRUM MILDEW RESISTANCE PROTEIN RPW8"/>
    <property type="match status" value="1"/>
</dbReference>
<dbReference type="PANTHER" id="PTHR36766:SF62">
    <property type="entry name" value="AAA+ ATPASE DOMAIN-CONTAINING PROTEIN"/>
    <property type="match status" value="1"/>
</dbReference>
<proteinExistence type="predicted"/>